<dbReference type="PROSITE" id="PS51767">
    <property type="entry name" value="PEPTIDASE_A1"/>
    <property type="match status" value="1"/>
</dbReference>
<evidence type="ECO:0000259" key="2">
    <source>
        <dbReference type="PROSITE" id="PS51767"/>
    </source>
</evidence>
<comment type="similarity">
    <text evidence="1">Belongs to the peptidase A1 family.</text>
</comment>
<accession>A0ABQ8K424</accession>
<dbReference type="InterPro" id="IPR034164">
    <property type="entry name" value="Pepsin-like_dom"/>
</dbReference>
<gene>
    <name evidence="3" type="ORF">C8Q71DRAFT_861611</name>
</gene>
<keyword evidence="4" id="KW-1185">Reference proteome</keyword>
<dbReference type="GO" id="GO:0008233">
    <property type="term" value="F:peptidase activity"/>
    <property type="evidence" value="ECO:0007669"/>
    <property type="project" value="UniProtKB-KW"/>
</dbReference>
<proteinExistence type="inferred from homology"/>
<dbReference type="InterPro" id="IPR021109">
    <property type="entry name" value="Peptidase_aspartic_dom_sf"/>
</dbReference>
<dbReference type="CDD" id="cd05471">
    <property type="entry name" value="pepsin_like"/>
    <property type="match status" value="1"/>
</dbReference>
<evidence type="ECO:0000313" key="4">
    <source>
        <dbReference type="Proteomes" id="UP000814176"/>
    </source>
</evidence>
<name>A0ABQ8K424_9APHY</name>
<sequence>MSTDLSAPITNTQFAVFTAVEAGDNQTFPNVLVDTGSAYLWVGAHQRYEPGPDTQAINATFAVAYGSGYANGTAYKDAVTVGSATASDQIIGSASYVEGFPELGVYDGIFGLGPPGSNINQTSGYPTTPTFIENLYAQGSISESIFGLYVPSFVPGAVNTGEITFGGVDSSRFVGEIEWIPQDTPYNQHWNFNATSFSWGNITAPQPIFARTDCGALAILIPNDQLFTIVDTIPGTTLDESNGSFLAGCLIFPANMTAADLPPLEIGLGSLQVQVRAEDYIVSPSVYSALNITDDGMMHTYVCAGGPSFVMLGQKVLEHLYSAYDSASRFSLCLSSHEVTCGPVMNVQS</sequence>
<keyword evidence="3" id="KW-0645">Protease</keyword>
<evidence type="ECO:0000256" key="1">
    <source>
        <dbReference type="ARBA" id="ARBA00007447"/>
    </source>
</evidence>
<dbReference type="GO" id="GO:0006508">
    <property type="term" value="P:proteolysis"/>
    <property type="evidence" value="ECO:0007669"/>
    <property type="project" value="UniProtKB-KW"/>
</dbReference>
<organism evidence="3 4">
    <name type="scientific">Rhodofomes roseus</name>
    <dbReference type="NCBI Taxonomy" id="34475"/>
    <lineage>
        <taxon>Eukaryota</taxon>
        <taxon>Fungi</taxon>
        <taxon>Dikarya</taxon>
        <taxon>Basidiomycota</taxon>
        <taxon>Agaricomycotina</taxon>
        <taxon>Agaricomycetes</taxon>
        <taxon>Polyporales</taxon>
        <taxon>Rhodofomes</taxon>
    </lineage>
</organism>
<keyword evidence="3" id="KW-0378">Hydrolase</keyword>
<dbReference type="Proteomes" id="UP000814176">
    <property type="component" value="Unassembled WGS sequence"/>
</dbReference>
<dbReference type="EMBL" id="JADCUA010000025">
    <property type="protein sequence ID" value="KAH9831593.1"/>
    <property type="molecule type" value="Genomic_DNA"/>
</dbReference>
<dbReference type="RefSeq" id="XP_047774707.1">
    <property type="nucleotide sequence ID" value="XM_047927925.1"/>
</dbReference>
<protein>
    <submittedName>
        <fullName evidence="3">Acid protease</fullName>
    </submittedName>
</protein>
<dbReference type="Pfam" id="PF00026">
    <property type="entry name" value="Asp"/>
    <property type="match status" value="1"/>
</dbReference>
<dbReference type="Gene3D" id="2.40.70.10">
    <property type="entry name" value="Acid Proteases"/>
    <property type="match status" value="2"/>
</dbReference>
<evidence type="ECO:0000313" key="3">
    <source>
        <dbReference type="EMBL" id="KAH9831593.1"/>
    </source>
</evidence>
<dbReference type="SUPFAM" id="SSF50630">
    <property type="entry name" value="Acid proteases"/>
    <property type="match status" value="1"/>
</dbReference>
<reference evidence="3 4" key="1">
    <citation type="journal article" date="2021" name="Environ. Microbiol.">
        <title>Gene family expansions and transcriptome signatures uncover fungal adaptations to wood decay.</title>
        <authorList>
            <person name="Hage H."/>
            <person name="Miyauchi S."/>
            <person name="Viragh M."/>
            <person name="Drula E."/>
            <person name="Min B."/>
            <person name="Chaduli D."/>
            <person name="Navarro D."/>
            <person name="Favel A."/>
            <person name="Norest M."/>
            <person name="Lesage-Meessen L."/>
            <person name="Balint B."/>
            <person name="Merenyi Z."/>
            <person name="de Eugenio L."/>
            <person name="Morin E."/>
            <person name="Martinez A.T."/>
            <person name="Baldrian P."/>
            <person name="Stursova M."/>
            <person name="Martinez M.J."/>
            <person name="Novotny C."/>
            <person name="Magnuson J.K."/>
            <person name="Spatafora J.W."/>
            <person name="Maurice S."/>
            <person name="Pangilinan J."/>
            <person name="Andreopoulos W."/>
            <person name="LaButti K."/>
            <person name="Hundley H."/>
            <person name="Na H."/>
            <person name="Kuo A."/>
            <person name="Barry K."/>
            <person name="Lipzen A."/>
            <person name="Henrissat B."/>
            <person name="Riley R."/>
            <person name="Ahrendt S."/>
            <person name="Nagy L.G."/>
            <person name="Grigoriev I.V."/>
            <person name="Martin F."/>
            <person name="Rosso M.N."/>
        </authorList>
    </citation>
    <scope>NUCLEOTIDE SEQUENCE [LARGE SCALE GENOMIC DNA]</scope>
    <source>
        <strain evidence="3 4">CIRM-BRFM 1785</strain>
    </source>
</reference>
<comment type="caution">
    <text evidence="3">The sequence shown here is derived from an EMBL/GenBank/DDBJ whole genome shotgun (WGS) entry which is preliminary data.</text>
</comment>
<dbReference type="PANTHER" id="PTHR47966">
    <property type="entry name" value="BETA-SITE APP-CLEAVING ENZYME, ISOFORM A-RELATED"/>
    <property type="match status" value="1"/>
</dbReference>
<dbReference type="InterPro" id="IPR033121">
    <property type="entry name" value="PEPTIDASE_A1"/>
</dbReference>
<dbReference type="InterPro" id="IPR001461">
    <property type="entry name" value="Aspartic_peptidase_A1"/>
</dbReference>
<dbReference type="PRINTS" id="PR00792">
    <property type="entry name" value="PEPSIN"/>
</dbReference>
<feature type="domain" description="Peptidase A1" evidence="2">
    <location>
        <begin position="16"/>
        <end position="335"/>
    </location>
</feature>
<dbReference type="PANTHER" id="PTHR47966:SF51">
    <property type="entry name" value="BETA-SITE APP-CLEAVING ENZYME, ISOFORM A-RELATED"/>
    <property type="match status" value="1"/>
</dbReference>
<dbReference type="GeneID" id="72008657"/>